<dbReference type="SUPFAM" id="SSF46942">
    <property type="entry name" value="Elongation factor TFIIS domain 2"/>
    <property type="match status" value="1"/>
</dbReference>
<protein>
    <recommendedName>
        <fullName evidence="4">SPOC domain-containing protein</fullName>
    </recommendedName>
</protein>
<feature type="region of interest" description="Disordered" evidence="1">
    <location>
        <begin position="551"/>
        <end position="582"/>
    </location>
</feature>
<feature type="compositionally biased region" description="Basic and acidic residues" evidence="1">
    <location>
        <begin position="615"/>
        <end position="667"/>
    </location>
</feature>
<feature type="compositionally biased region" description="Low complexity" evidence="1">
    <location>
        <begin position="1477"/>
        <end position="1493"/>
    </location>
</feature>
<accession>A0A9P1IC44</accession>
<name>A0A9P1IC44_9PELO</name>
<dbReference type="PANTHER" id="PTHR36812">
    <property type="entry name" value="NEUROFILAMENT TRIPLET M PROTEIN-LIKE PROTEIN"/>
    <property type="match status" value="1"/>
</dbReference>
<feature type="region of interest" description="Disordered" evidence="1">
    <location>
        <begin position="615"/>
        <end position="699"/>
    </location>
</feature>
<feature type="compositionally biased region" description="Polar residues" evidence="1">
    <location>
        <begin position="1099"/>
        <end position="1108"/>
    </location>
</feature>
<dbReference type="GO" id="GO:0006351">
    <property type="term" value="P:DNA-templated transcription"/>
    <property type="evidence" value="ECO:0007669"/>
    <property type="project" value="InterPro"/>
</dbReference>
<feature type="region of interest" description="Disordered" evidence="1">
    <location>
        <begin position="1203"/>
        <end position="1572"/>
    </location>
</feature>
<evidence type="ECO:0000256" key="1">
    <source>
        <dbReference type="SAM" id="MobiDB-lite"/>
    </source>
</evidence>
<feature type="region of interest" description="Disordered" evidence="1">
    <location>
        <begin position="434"/>
        <end position="460"/>
    </location>
</feature>
<evidence type="ECO:0000313" key="3">
    <source>
        <dbReference type="Proteomes" id="UP001152747"/>
    </source>
</evidence>
<feature type="compositionally biased region" description="Basic and acidic residues" evidence="1">
    <location>
        <begin position="182"/>
        <end position="207"/>
    </location>
</feature>
<keyword evidence="3" id="KW-1185">Reference proteome</keyword>
<feature type="compositionally biased region" description="Basic and acidic residues" evidence="1">
    <location>
        <begin position="1224"/>
        <end position="1239"/>
    </location>
</feature>
<dbReference type="Gene3D" id="1.10.472.30">
    <property type="entry name" value="Transcription elongation factor S-II, central domain"/>
    <property type="match status" value="1"/>
</dbReference>
<feature type="compositionally biased region" description="Basic and acidic residues" evidence="1">
    <location>
        <begin position="137"/>
        <end position="150"/>
    </location>
</feature>
<feature type="compositionally biased region" description="Polar residues" evidence="1">
    <location>
        <begin position="1409"/>
        <end position="1418"/>
    </location>
</feature>
<feature type="compositionally biased region" description="Basic and acidic residues" evidence="1">
    <location>
        <begin position="33"/>
        <end position="62"/>
    </location>
</feature>
<feature type="compositionally biased region" description="Basic and acidic residues" evidence="1">
    <location>
        <begin position="1258"/>
        <end position="1280"/>
    </location>
</feature>
<evidence type="ECO:0008006" key="4">
    <source>
        <dbReference type="Google" id="ProtNLM"/>
    </source>
</evidence>
<evidence type="ECO:0000313" key="2">
    <source>
        <dbReference type="EMBL" id="CAI5442098.1"/>
    </source>
</evidence>
<feature type="compositionally biased region" description="Basic residues" evidence="1">
    <location>
        <begin position="1563"/>
        <end position="1572"/>
    </location>
</feature>
<feature type="compositionally biased region" description="Low complexity" evidence="1">
    <location>
        <begin position="955"/>
        <end position="967"/>
    </location>
</feature>
<dbReference type="Proteomes" id="UP001152747">
    <property type="component" value="Unassembled WGS sequence"/>
</dbReference>
<feature type="region of interest" description="Disordered" evidence="1">
    <location>
        <begin position="910"/>
        <end position="939"/>
    </location>
</feature>
<feature type="compositionally biased region" description="Basic and acidic residues" evidence="1">
    <location>
        <begin position="927"/>
        <end position="939"/>
    </location>
</feature>
<feature type="compositionally biased region" description="Gly residues" evidence="1">
    <location>
        <begin position="1528"/>
        <end position="1540"/>
    </location>
</feature>
<feature type="region of interest" description="Disordered" evidence="1">
    <location>
        <begin position="1099"/>
        <end position="1142"/>
    </location>
</feature>
<feature type="compositionally biased region" description="Basic and acidic residues" evidence="1">
    <location>
        <begin position="1026"/>
        <end position="1037"/>
    </location>
</feature>
<feature type="compositionally biased region" description="Basic and acidic residues" evidence="1">
    <location>
        <begin position="109"/>
        <end position="130"/>
    </location>
</feature>
<feature type="region of interest" description="Disordered" evidence="1">
    <location>
        <begin position="950"/>
        <end position="969"/>
    </location>
</feature>
<dbReference type="EMBL" id="CANHGI010000002">
    <property type="protein sequence ID" value="CAI5442098.1"/>
    <property type="molecule type" value="Genomic_DNA"/>
</dbReference>
<feature type="region of interest" description="Disordered" evidence="1">
    <location>
        <begin position="30"/>
        <end position="219"/>
    </location>
</feature>
<proteinExistence type="predicted"/>
<feature type="compositionally biased region" description="Basic and acidic residues" evidence="1">
    <location>
        <begin position="166"/>
        <end position="175"/>
    </location>
</feature>
<dbReference type="PANTHER" id="PTHR36812:SF9">
    <property type="entry name" value="MYB-LIKE PROTEIN X ISOFORM X1"/>
    <property type="match status" value="1"/>
</dbReference>
<dbReference type="OrthoDB" id="5862183at2759"/>
<feature type="compositionally biased region" description="Polar residues" evidence="1">
    <location>
        <begin position="551"/>
        <end position="574"/>
    </location>
</feature>
<organism evidence="2 3">
    <name type="scientific">Caenorhabditis angaria</name>
    <dbReference type="NCBI Taxonomy" id="860376"/>
    <lineage>
        <taxon>Eukaryota</taxon>
        <taxon>Metazoa</taxon>
        <taxon>Ecdysozoa</taxon>
        <taxon>Nematoda</taxon>
        <taxon>Chromadorea</taxon>
        <taxon>Rhabditida</taxon>
        <taxon>Rhabditina</taxon>
        <taxon>Rhabditomorpha</taxon>
        <taxon>Rhabditoidea</taxon>
        <taxon>Rhabditidae</taxon>
        <taxon>Peloderinae</taxon>
        <taxon>Caenorhabditis</taxon>
    </lineage>
</organism>
<feature type="compositionally biased region" description="Pro residues" evidence="1">
    <location>
        <begin position="1422"/>
        <end position="1431"/>
    </location>
</feature>
<comment type="caution">
    <text evidence="2">The sequence shown here is derived from an EMBL/GenBank/DDBJ whole genome shotgun (WGS) entry which is preliminary data.</text>
</comment>
<gene>
    <name evidence="2" type="ORF">CAMP_LOCUS4735</name>
</gene>
<feature type="region of interest" description="Disordered" evidence="1">
    <location>
        <begin position="1026"/>
        <end position="1065"/>
    </location>
</feature>
<sequence length="1572" mass="178620">MAGSEKLVILTADKVEFLKRCAIKSIPVVAAIIEKKNSGRRKSGDAKKKNKKEKPEVVETPKKTSSRPRKKKELSPPPPAAPKSASKKKTVIQPPPAIPSSSSSDSDSEDLKEKEKESLKRKLKEKEDEKRRKREKKEKEEKKEKKRKIEDSDDDNFKIVIESATDSEKEEEKPVIIKKKPEKIEKPKQPEKQRDKVLAPQIHRETPKSSNKKVKNVGNKDRKQTLLEFNCLTAPQLEIKEINEFLEMRNALKEYGISKEYRMELDNFPEEQLLTCDSDACPFLLQYQRPFSALYEEARRKWTPILESPSGVHLKNKCVTCDKKLTTAPYETWRKFLGSTSFYCSIKCISTKVASVLKDARDAETITVMNLLTGETVRCGIYTREIRSFCLLAPNWMPLSVDVTTSSTHNNYQAEQASSPKKIVAEKVEKKQTISQKIPKKSADQNESLRNSTRQSFENSMFEKSERYRIRLDRREIRDMAMVIEDRLFEKCDKNISHPNYRIWKQQFLQNFEQEKAKNFVFNVLKSRISIEKLVAFDAAQLRNPACWQVRQPTTASNRKSDSRVSTGANSSRVGVSPLDAIIGDDNRDTTAEHLSHAFSKNCRVCQSKQLADAQEKIKKENEERDLRDRREKNRTMMEEMRKEDMKRKQERKEQKEKEKEEAETNGKRKNNGRRNSYDNNDYFDDDYGGGGGGGHTPTFDEPDFASTSFRTHRSSVEPSSSRTVENDDWKISFNLQCGESNLRTEATPIFNHIEQNLALMKMCRNVVHRKRLDFHSPLRMQEFLIDSHTAMNIHKTCSIAVLRMMPTDSSDRTYKEILGFNMEKEMVGQLQVDDDSDFSELLSVFLFPHKGSEIVHDTLAPLKYTVGTSEDCFLMLFIVKPEFAARFKYSCRMSDIEMREQINTLERERMAERSWRQSEPGPNQSWRREAPRTPQDLDLRATEPQVVTPPVQNSVSTPTPVQSSVSEEVETISQTKTKIILNIIANTERLKDVVDSTKDFMHDTDVSEDDKSKVKNVIEQRISEEKRKKKEEKLSKDGTGSTRRSLEEFTVPPPQPPVFLNTSIPPPMVAAPVLHPTQQQQQQQPGSAPLSNTAIFTASQKPPSSQHPFGFPPSAGYSQPPPILPTGVTAPMALPPGVTDPKDAFVDSRSDEQIVADAIRKGQVAPIPEALLLSGPRSSTQPSQITELMEREKRRIINQHQQRFTEVIPPQRRPPPQNNWGAPEERYRRPREERENWQRELSPPQAQRYRTPSPPQRLDKKPEKVEGSQKNKKEEKNTDDLFPLRFGRQPKKRAIIPDPIAPKDDSNVPKKRGKRSRGAERSRKTEEEHPPPPPPPESDSETSESPSPPLPPTNIVKPPIFEVNKPPAPPPLSSAPPSNVPLPVPPPPPPTTTTTQNNIPLPPLAAIASSSKTSQFSPAILLPPPPPPPSDVVLKAPTSNQLPPPNFHHHYNPPPPQNSNYSRQNYPTPIEETEWSSSPQQQQHHQNYSNYNGMGTTPRGPPLPPQIWRGGSSNGGPSPRGMYRGNGNMGSGGMRGRSGGLQPPNNFYGDSPRNHQMPRGNWRGRGRGNYW</sequence>
<feature type="compositionally biased region" description="Basic and acidic residues" evidence="1">
    <location>
        <begin position="1318"/>
        <end position="1331"/>
    </location>
</feature>
<feature type="compositionally biased region" description="Pro residues" evidence="1">
    <location>
        <begin position="1367"/>
        <end position="1392"/>
    </location>
</feature>
<feature type="compositionally biased region" description="Low complexity" evidence="1">
    <location>
        <begin position="1510"/>
        <end position="1527"/>
    </location>
</feature>
<feature type="compositionally biased region" description="Polar residues" evidence="1">
    <location>
        <begin position="445"/>
        <end position="459"/>
    </location>
</feature>
<feature type="compositionally biased region" description="Pro residues" evidence="1">
    <location>
        <begin position="1443"/>
        <end position="1458"/>
    </location>
</feature>
<reference evidence="2" key="1">
    <citation type="submission" date="2022-11" db="EMBL/GenBank/DDBJ databases">
        <authorList>
            <person name="Kikuchi T."/>
        </authorList>
    </citation>
    <scope>NUCLEOTIDE SEQUENCE</scope>
    <source>
        <strain evidence="2">PS1010</strain>
    </source>
</reference>
<dbReference type="InterPro" id="IPR036575">
    <property type="entry name" value="TFIIS_cen_dom_sf"/>
</dbReference>